<dbReference type="GO" id="GO:0005509">
    <property type="term" value="F:calcium ion binding"/>
    <property type="evidence" value="ECO:0007669"/>
    <property type="project" value="InterPro"/>
</dbReference>
<dbReference type="InterPro" id="IPR020067">
    <property type="entry name" value="Frizzled_dom"/>
</dbReference>
<dbReference type="SUPFAM" id="SSF63501">
    <property type="entry name" value="Frizzled cysteine-rich domain"/>
    <property type="match status" value="1"/>
</dbReference>
<dbReference type="OrthoDB" id="19404at2759"/>
<keyword evidence="2" id="KW-0812">Transmembrane</keyword>
<dbReference type="AlphaFoldDB" id="F0ZEU4"/>
<dbReference type="InParanoid" id="F0ZEU4"/>
<comment type="subcellular location">
    <subcellularLocation>
        <location evidence="1">Membrane</location>
    </subcellularLocation>
</comment>
<keyword evidence="6" id="KW-1015">Disulfide bond</keyword>
<dbReference type="Proteomes" id="UP000001064">
    <property type="component" value="Unassembled WGS sequence"/>
</dbReference>
<accession>F0ZEU4</accession>
<name>F0ZEU4_DICPU</name>
<dbReference type="KEGG" id="dpp:DICPUDRAFT_86927"/>
<dbReference type="GeneID" id="10499666"/>
<protein>
    <recommendedName>
        <fullName evidence="9">FZ domain-containing protein</fullName>
    </recommendedName>
</protein>
<evidence type="ECO:0000256" key="8">
    <source>
        <dbReference type="SAM" id="SignalP"/>
    </source>
</evidence>
<feature type="signal peptide" evidence="8">
    <location>
        <begin position="1"/>
        <end position="17"/>
    </location>
</feature>
<dbReference type="PANTHER" id="PTHR10697:SF12">
    <property type="entry name" value="FZ DOMAIN-CONTAINING PROTEIN"/>
    <property type="match status" value="1"/>
</dbReference>
<keyword evidence="11" id="KW-1185">Reference proteome</keyword>
<keyword evidence="5" id="KW-0472">Membrane</keyword>
<dbReference type="GO" id="GO:0005576">
    <property type="term" value="C:extracellular region"/>
    <property type="evidence" value="ECO:0007669"/>
    <property type="project" value="InterPro"/>
</dbReference>
<evidence type="ECO:0000256" key="2">
    <source>
        <dbReference type="ARBA" id="ARBA00022692"/>
    </source>
</evidence>
<dbReference type="FunCoup" id="F0ZEU4">
    <property type="interactions" value="4"/>
</dbReference>
<dbReference type="RefSeq" id="XP_003285923.1">
    <property type="nucleotide sequence ID" value="XM_003285875.1"/>
</dbReference>
<evidence type="ECO:0000313" key="10">
    <source>
        <dbReference type="EMBL" id="EGC37532.1"/>
    </source>
</evidence>
<evidence type="ECO:0000256" key="7">
    <source>
        <dbReference type="ARBA" id="ARBA00023180"/>
    </source>
</evidence>
<dbReference type="Gene3D" id="1.10.2000.10">
    <property type="entry name" value="Frizzled cysteine-rich domain"/>
    <property type="match status" value="1"/>
</dbReference>
<gene>
    <name evidence="10" type="ORF">DICPUDRAFT_86927</name>
</gene>
<dbReference type="OMA" id="IPPANAC"/>
<evidence type="ECO:0000256" key="5">
    <source>
        <dbReference type="ARBA" id="ARBA00023136"/>
    </source>
</evidence>
<organism evidence="10 11">
    <name type="scientific">Dictyostelium purpureum</name>
    <name type="common">Slime mold</name>
    <dbReference type="NCBI Taxonomy" id="5786"/>
    <lineage>
        <taxon>Eukaryota</taxon>
        <taxon>Amoebozoa</taxon>
        <taxon>Evosea</taxon>
        <taxon>Eumycetozoa</taxon>
        <taxon>Dictyostelia</taxon>
        <taxon>Dictyosteliales</taxon>
        <taxon>Dictyosteliaceae</taxon>
        <taxon>Dictyostelium</taxon>
    </lineage>
</organism>
<feature type="domain" description="FZ" evidence="9">
    <location>
        <begin position="212"/>
        <end position="320"/>
    </location>
</feature>
<sequence>MKVIFALVLLFIAFVNAQRSYPALPLVFTSDVKITTENSQMPFPQTVEGRLYYDYNAQTQRQDAVVPWQGITASKLDRFDQMNTYSYVQGQSQCECDVLTGTLPLYSVLPGSTYSGQQNIDGIDCEVWSFLLMQGVNISLYVDPSREVLVQSTMITNQNGMQFTTTMSFSNLDTSAIDSSIFEPPQFCNCPTPAPPVTPAPNACPSNPPQGCECLSSPLNFCSGVNYPITSNLGIQDTDSMIQGMFNNFVQLSQPSADCQNNMKAFLCATLIPLCISEPIPVLPCASLCPSCSCGGSGNNTCAAALPSSNVCTQYGQGFC</sequence>
<keyword evidence="3 8" id="KW-0732">Signal</keyword>
<dbReference type="GO" id="GO:0016020">
    <property type="term" value="C:membrane"/>
    <property type="evidence" value="ECO:0007669"/>
    <property type="project" value="UniProtKB-SubCell"/>
</dbReference>
<dbReference type="GO" id="GO:0005764">
    <property type="term" value="C:lysosome"/>
    <property type="evidence" value="ECO:0000318"/>
    <property type="project" value="GO_Central"/>
</dbReference>
<evidence type="ECO:0000256" key="4">
    <source>
        <dbReference type="ARBA" id="ARBA00022989"/>
    </source>
</evidence>
<dbReference type="InterPro" id="IPR001299">
    <property type="entry name" value="Ependymin"/>
</dbReference>
<keyword evidence="7" id="KW-0325">Glycoprotein</keyword>
<dbReference type="PROSITE" id="PS50038">
    <property type="entry name" value="FZ"/>
    <property type="match status" value="1"/>
</dbReference>
<dbReference type="EMBL" id="GL870997">
    <property type="protein sequence ID" value="EGC37532.1"/>
    <property type="molecule type" value="Genomic_DNA"/>
</dbReference>
<evidence type="ECO:0000256" key="6">
    <source>
        <dbReference type="ARBA" id="ARBA00023157"/>
    </source>
</evidence>
<dbReference type="VEuPathDB" id="AmoebaDB:DICPUDRAFT_86927"/>
<dbReference type="GO" id="GO:0007160">
    <property type="term" value="P:cell-matrix adhesion"/>
    <property type="evidence" value="ECO:0007669"/>
    <property type="project" value="InterPro"/>
</dbReference>
<evidence type="ECO:0000256" key="1">
    <source>
        <dbReference type="ARBA" id="ARBA00004370"/>
    </source>
</evidence>
<feature type="chain" id="PRO_5003262368" description="FZ domain-containing protein" evidence="8">
    <location>
        <begin position="18"/>
        <end position="320"/>
    </location>
</feature>
<dbReference type="eggNOG" id="ENOG502RDFC">
    <property type="taxonomic scope" value="Eukaryota"/>
</dbReference>
<proteinExistence type="predicted"/>
<dbReference type="InterPro" id="IPR036790">
    <property type="entry name" value="Frizzled_dom_sf"/>
</dbReference>
<evidence type="ECO:0000313" key="11">
    <source>
        <dbReference type="Proteomes" id="UP000001064"/>
    </source>
</evidence>
<keyword evidence="4" id="KW-1133">Transmembrane helix</keyword>
<evidence type="ECO:0000259" key="9">
    <source>
        <dbReference type="PROSITE" id="PS50038"/>
    </source>
</evidence>
<evidence type="ECO:0000256" key="3">
    <source>
        <dbReference type="ARBA" id="ARBA00022729"/>
    </source>
</evidence>
<dbReference type="PANTHER" id="PTHR10697">
    <property type="entry name" value="MAMMALIAN EPENDYMIN-RELATED PROTEIN 1"/>
    <property type="match status" value="1"/>
</dbReference>
<reference evidence="11" key="1">
    <citation type="journal article" date="2011" name="Genome Biol.">
        <title>Comparative genomics of the social amoebae Dictyostelium discoideum and Dictyostelium purpureum.</title>
        <authorList>
            <consortium name="US DOE Joint Genome Institute (JGI-PGF)"/>
            <person name="Sucgang R."/>
            <person name="Kuo A."/>
            <person name="Tian X."/>
            <person name="Salerno W."/>
            <person name="Parikh A."/>
            <person name="Feasley C.L."/>
            <person name="Dalin E."/>
            <person name="Tu H."/>
            <person name="Huang E."/>
            <person name="Barry K."/>
            <person name="Lindquist E."/>
            <person name="Shapiro H."/>
            <person name="Bruce D."/>
            <person name="Schmutz J."/>
            <person name="Salamov A."/>
            <person name="Fey P."/>
            <person name="Gaudet P."/>
            <person name="Anjard C."/>
            <person name="Babu M.M."/>
            <person name="Basu S."/>
            <person name="Bushmanova Y."/>
            <person name="van der Wel H."/>
            <person name="Katoh-Kurasawa M."/>
            <person name="Dinh C."/>
            <person name="Coutinho P.M."/>
            <person name="Saito T."/>
            <person name="Elias M."/>
            <person name="Schaap P."/>
            <person name="Kay R.R."/>
            <person name="Henrissat B."/>
            <person name="Eichinger L."/>
            <person name="Rivero F."/>
            <person name="Putnam N.H."/>
            <person name="West C.M."/>
            <person name="Loomis W.F."/>
            <person name="Chisholm R.L."/>
            <person name="Shaulsky G."/>
            <person name="Strassmann J.E."/>
            <person name="Queller D.C."/>
            <person name="Kuspa A."/>
            <person name="Grigoriev I.V."/>
        </authorList>
    </citation>
    <scope>NUCLEOTIDE SEQUENCE [LARGE SCALE GENOMIC DNA]</scope>
    <source>
        <strain evidence="11">QSDP1</strain>
    </source>
</reference>